<feature type="region of interest" description="Disordered" evidence="1">
    <location>
        <begin position="540"/>
        <end position="560"/>
    </location>
</feature>
<dbReference type="PANTHER" id="PTHR31531:SF2">
    <property type="entry name" value="E3 UBIQUITIN-PROTEIN LIGASE E3D"/>
    <property type="match status" value="1"/>
</dbReference>
<sequence length="1087" mass="120907">MTTLTRSKPAVADAQQEIFITDSIVPSPFPTDAYQREREQEDLLIKLACEELDVNPFLDQPPKDLDSLMEDSPKGDLHHMQPAELQKSQQDLENTETTELLPSLVQLQQSCIMTLNNLLSGQVRTTSDWQPILPPRRHSMPSRPESSPVETSSTALQTLLTNLRSNYLNQMAEASSSSADDASMLGELQRRVDGLSQDLSPSDARLARALISLLSRTSHLASVDSGIMTDTAIDSSYLSSFNPRQPIDVYDELSRQVIDLQNVRLEQGRSANSPGRKVEIEDLWTKIDTELEMVSHLCRERNEPAPRPYSPGQLPPEYDLNDYNDGDDLSLLPPQYDNSGLGPYTLAEKEKSSGVHSEITNEKMKMDLDAITMAIDRLYLVAPQLHSQRVELRKSKIDELERARLKGPAQSQKNQRSTKGKEKEKDLEELEKILDLYGKASSRRMDDQAVDLDPDMKTRIERSIQRDNDKRAEFVDQLLEHSNSGRIASQDAVFQPDKTRSPDTLLTLPEFIREQVPDDLRRELTQDPNKLLSLAEIVKELPPPRKEPAPSPSMDSLKLSRKRSFIGKRSRSLSEPPLAWLLTSFSRSSSSLRAIYNGSESSGVSKRLSVRYVAEHHETLNHILVFIGVDEALQPNANIEADVQPNVGDPWKGDKLILKYGNSSSLPLSLPVPVAVGKADVQVHTTHFEIKLFVPKERIDGTNAIPPSASSRRDTLSYASESQLLDAAEISKINPTSFTCASCSLPLIQGSARADGGVFSYLDLPSEHWAELLEAWMCHSDQKLSERVARHSQGFWPKPGQAFVGGSYFLFDKSAVVSSHLKVLDTGKNDGWDRVQCICGAIVGRCQSHSINTESESVAYRFPKYSVCPVSALPNNRRQIPFSAFILEDMLELVRAHATYRFVILDEEEGKPRALIWIFKPNMRLSYATTAQYVLPRSGSVHASKILFKILQPITDSPTSISISISTPTSVNASRSSTPPTPPRVSFSNTPYTPSQTSPRSTSPPHTPPNSKYGIGSGLGSGIQGQTPTLNLDSILQRYPGFSQAERLVYPQRDCAKLIALLKESNTAYPKDVRVLTGLLTGWLQRG</sequence>
<dbReference type="GO" id="GO:0030332">
    <property type="term" value="F:cyclin binding"/>
    <property type="evidence" value="ECO:0007669"/>
    <property type="project" value="TreeGrafter"/>
</dbReference>
<feature type="compositionally biased region" description="Low complexity" evidence="1">
    <location>
        <begin position="967"/>
        <end position="1004"/>
    </location>
</feature>
<dbReference type="GO" id="GO:0000209">
    <property type="term" value="P:protein polyubiquitination"/>
    <property type="evidence" value="ECO:0007669"/>
    <property type="project" value="TreeGrafter"/>
</dbReference>
<reference evidence="2 3" key="1">
    <citation type="journal article" date="2017" name="Mol. Ecol.">
        <title>Comparative and population genomic landscape of Phellinus noxius: A hypervariable fungus causing root rot in trees.</title>
        <authorList>
            <person name="Chung C.L."/>
            <person name="Lee T.J."/>
            <person name="Akiba M."/>
            <person name="Lee H.H."/>
            <person name="Kuo T.H."/>
            <person name="Liu D."/>
            <person name="Ke H.M."/>
            <person name="Yokoi T."/>
            <person name="Roa M.B."/>
            <person name="Lu M.J."/>
            <person name="Chang Y.Y."/>
            <person name="Ann P.J."/>
            <person name="Tsai J.N."/>
            <person name="Chen C.Y."/>
            <person name="Tzean S.S."/>
            <person name="Ota Y."/>
            <person name="Hattori T."/>
            <person name="Sahashi N."/>
            <person name="Liou R.F."/>
            <person name="Kikuchi T."/>
            <person name="Tsai I.J."/>
        </authorList>
    </citation>
    <scope>NUCLEOTIDE SEQUENCE [LARGE SCALE GENOMIC DNA]</scope>
    <source>
        <strain evidence="2 3">FFPRI411160</strain>
    </source>
</reference>
<dbReference type="EMBL" id="NBII01000010">
    <property type="protein sequence ID" value="PAV15285.1"/>
    <property type="molecule type" value="Genomic_DNA"/>
</dbReference>
<dbReference type="GO" id="GO:0000151">
    <property type="term" value="C:ubiquitin ligase complex"/>
    <property type="evidence" value="ECO:0007669"/>
    <property type="project" value="TreeGrafter"/>
</dbReference>
<dbReference type="InterPro" id="IPR019193">
    <property type="entry name" value="UBQ-conj_enz_E2-bd_prot"/>
</dbReference>
<dbReference type="STRING" id="2282107.A0A286U6T9"/>
<feature type="compositionally biased region" description="Basic and acidic residues" evidence="1">
    <location>
        <begin position="61"/>
        <end position="78"/>
    </location>
</feature>
<dbReference type="PANTHER" id="PTHR31531">
    <property type="entry name" value="E3 UBIQUITIN-PROTEIN LIGASE E3D FAMILY MEMBER"/>
    <property type="match status" value="1"/>
</dbReference>
<dbReference type="GO" id="GO:0006513">
    <property type="term" value="P:protein monoubiquitination"/>
    <property type="evidence" value="ECO:0007669"/>
    <property type="project" value="TreeGrafter"/>
</dbReference>
<protein>
    <submittedName>
        <fullName evidence="2">Uncharacterized protein</fullName>
    </submittedName>
</protein>
<evidence type="ECO:0000313" key="2">
    <source>
        <dbReference type="EMBL" id="PAV15285.1"/>
    </source>
</evidence>
<accession>A0A286U6T9</accession>
<dbReference type="GO" id="GO:0031624">
    <property type="term" value="F:ubiquitin conjugating enzyme binding"/>
    <property type="evidence" value="ECO:0007669"/>
    <property type="project" value="TreeGrafter"/>
</dbReference>
<keyword evidence="3" id="KW-1185">Reference proteome</keyword>
<feature type="region of interest" description="Disordered" evidence="1">
    <location>
        <begin position="401"/>
        <end position="425"/>
    </location>
</feature>
<name>A0A286U6T9_9AGAM</name>
<organism evidence="2 3">
    <name type="scientific">Pyrrhoderma noxium</name>
    <dbReference type="NCBI Taxonomy" id="2282107"/>
    <lineage>
        <taxon>Eukaryota</taxon>
        <taxon>Fungi</taxon>
        <taxon>Dikarya</taxon>
        <taxon>Basidiomycota</taxon>
        <taxon>Agaricomycotina</taxon>
        <taxon>Agaricomycetes</taxon>
        <taxon>Hymenochaetales</taxon>
        <taxon>Hymenochaetaceae</taxon>
        <taxon>Pyrrhoderma</taxon>
    </lineage>
</organism>
<dbReference type="GO" id="GO:0061630">
    <property type="term" value="F:ubiquitin protein ligase activity"/>
    <property type="evidence" value="ECO:0007669"/>
    <property type="project" value="TreeGrafter"/>
</dbReference>
<feature type="region of interest" description="Disordered" evidence="1">
    <location>
        <begin position="57"/>
        <end position="78"/>
    </location>
</feature>
<feature type="region of interest" description="Disordered" evidence="1">
    <location>
        <begin position="128"/>
        <end position="151"/>
    </location>
</feature>
<dbReference type="InParanoid" id="A0A286U6T9"/>
<dbReference type="GO" id="GO:0051865">
    <property type="term" value="P:protein autoubiquitination"/>
    <property type="evidence" value="ECO:0007669"/>
    <property type="project" value="TreeGrafter"/>
</dbReference>
<dbReference type="AlphaFoldDB" id="A0A286U6T9"/>
<dbReference type="OrthoDB" id="66510at2759"/>
<proteinExistence type="predicted"/>
<feature type="region of interest" description="Disordered" evidence="1">
    <location>
        <begin position="967"/>
        <end position="1020"/>
    </location>
</feature>
<feature type="region of interest" description="Disordered" evidence="1">
    <location>
        <begin position="301"/>
        <end position="327"/>
    </location>
</feature>
<dbReference type="Pfam" id="PF09814">
    <property type="entry name" value="HECT_2"/>
    <property type="match status" value="1"/>
</dbReference>
<dbReference type="GO" id="GO:0005634">
    <property type="term" value="C:nucleus"/>
    <property type="evidence" value="ECO:0007669"/>
    <property type="project" value="TreeGrafter"/>
</dbReference>
<dbReference type="GO" id="GO:0005829">
    <property type="term" value="C:cytosol"/>
    <property type="evidence" value="ECO:0007669"/>
    <property type="project" value="TreeGrafter"/>
</dbReference>
<evidence type="ECO:0000256" key="1">
    <source>
        <dbReference type="SAM" id="MobiDB-lite"/>
    </source>
</evidence>
<evidence type="ECO:0000313" key="3">
    <source>
        <dbReference type="Proteomes" id="UP000217199"/>
    </source>
</evidence>
<dbReference type="GO" id="GO:0043161">
    <property type="term" value="P:proteasome-mediated ubiquitin-dependent protein catabolic process"/>
    <property type="evidence" value="ECO:0007669"/>
    <property type="project" value="TreeGrafter"/>
</dbReference>
<comment type="caution">
    <text evidence="2">The sequence shown here is derived from an EMBL/GenBank/DDBJ whole genome shotgun (WGS) entry which is preliminary data.</text>
</comment>
<dbReference type="Proteomes" id="UP000217199">
    <property type="component" value="Unassembled WGS sequence"/>
</dbReference>
<gene>
    <name evidence="2" type="ORF">PNOK_0904600</name>
</gene>